<dbReference type="EMBL" id="JSVC01000045">
    <property type="protein sequence ID" value="KIC90702.1"/>
    <property type="molecule type" value="Genomic_DNA"/>
</dbReference>
<proteinExistence type="predicted"/>
<dbReference type="Proteomes" id="UP000031408">
    <property type="component" value="Unassembled WGS sequence"/>
</dbReference>
<accession>A0A0C1KSN1</accession>
<keyword evidence="1" id="KW-0732">Signal</keyword>
<keyword evidence="3" id="KW-1185">Reference proteome</keyword>
<name>A0A0C1KSN1_9BACT</name>
<feature type="chain" id="PRO_5002134910" evidence="1">
    <location>
        <begin position="29"/>
        <end position="147"/>
    </location>
</feature>
<dbReference type="AlphaFoldDB" id="A0A0C1KSN1"/>
<evidence type="ECO:0000313" key="3">
    <source>
        <dbReference type="Proteomes" id="UP000031408"/>
    </source>
</evidence>
<reference evidence="2 3" key="1">
    <citation type="submission" date="2014-11" db="EMBL/GenBank/DDBJ databases">
        <title>Genome sequence of Flavihumibacter solisilvae 3-3.</title>
        <authorList>
            <person name="Zhou G."/>
            <person name="Li M."/>
            <person name="Wang G."/>
        </authorList>
    </citation>
    <scope>NUCLEOTIDE SEQUENCE [LARGE SCALE GENOMIC DNA]</scope>
    <source>
        <strain evidence="2 3">3-3</strain>
    </source>
</reference>
<organism evidence="2 3">
    <name type="scientific">Flavihumibacter solisilvae</name>
    <dbReference type="NCBI Taxonomy" id="1349421"/>
    <lineage>
        <taxon>Bacteria</taxon>
        <taxon>Pseudomonadati</taxon>
        <taxon>Bacteroidota</taxon>
        <taxon>Chitinophagia</taxon>
        <taxon>Chitinophagales</taxon>
        <taxon>Chitinophagaceae</taxon>
        <taxon>Flavihumibacter</taxon>
    </lineage>
</organism>
<dbReference type="STRING" id="1349421.OI18_22645"/>
<evidence type="ECO:0000256" key="1">
    <source>
        <dbReference type="SAM" id="SignalP"/>
    </source>
</evidence>
<protein>
    <submittedName>
        <fullName evidence="2">Uncharacterized protein</fullName>
    </submittedName>
</protein>
<gene>
    <name evidence="2" type="ORF">OI18_22645</name>
</gene>
<dbReference type="OrthoDB" id="669562at2"/>
<feature type="signal peptide" evidence="1">
    <location>
        <begin position="1"/>
        <end position="28"/>
    </location>
</feature>
<sequence>MKRQMFTSAVLRLLLSSTLFSIALTASAESSGLPAEKMLLIQDSIPPGQPLVTYVGSDEEYFYFRIQIDNRTGAKYEIVIRDRENGTVLYNDQFQDLAFMKKIAVPRDITRMKWDVNVKAGKYGGHRNSYSVSTDVMLREDVYVTRL</sequence>
<evidence type="ECO:0000313" key="2">
    <source>
        <dbReference type="EMBL" id="KIC90702.1"/>
    </source>
</evidence>
<dbReference type="RefSeq" id="WP_039144378.1">
    <property type="nucleotide sequence ID" value="NZ_JSVC01000045.1"/>
</dbReference>
<comment type="caution">
    <text evidence="2">The sequence shown here is derived from an EMBL/GenBank/DDBJ whole genome shotgun (WGS) entry which is preliminary data.</text>
</comment>